<gene>
    <name evidence="14" type="ORF">MS3_00008842</name>
    <name evidence="15" type="ORF">MS3_01950</name>
</gene>
<keyword evidence="16" id="KW-1185">Reference proteome</keyword>
<dbReference type="GO" id="GO:1990904">
    <property type="term" value="C:ribonucleoprotein complex"/>
    <property type="evidence" value="ECO:0007669"/>
    <property type="project" value="UniProtKB-KW"/>
</dbReference>
<evidence type="ECO:0000256" key="10">
    <source>
        <dbReference type="ARBA" id="ARBA00030700"/>
    </source>
</evidence>
<dbReference type="EMBL" id="KL250567">
    <property type="protein sequence ID" value="KGB33767.1"/>
    <property type="molecule type" value="Genomic_DNA"/>
</dbReference>
<reference evidence="14" key="4">
    <citation type="journal article" date="2022" name="PLoS Pathog.">
        <title>Chromosome-level genome of Schistosoma haematobium underpins genome-wide explorations of molecular variation.</title>
        <authorList>
            <person name="Stroehlein A.J."/>
            <person name="Korhonen P.K."/>
            <person name="Lee V.V."/>
            <person name="Ralph S.A."/>
            <person name="Mentink-Kane M."/>
            <person name="You H."/>
            <person name="McManus D.P."/>
            <person name="Tchuente L.T."/>
            <person name="Stothard J.R."/>
            <person name="Kaur P."/>
            <person name="Dudchenko O."/>
            <person name="Aiden E.L."/>
            <person name="Yang B."/>
            <person name="Yang H."/>
            <person name="Emery A.M."/>
            <person name="Webster B.L."/>
            <person name="Brindley P.J."/>
            <person name="Rollinson D."/>
            <person name="Chang B.C.H."/>
            <person name="Gasser R.B."/>
            <person name="Young N.D."/>
        </authorList>
    </citation>
    <scope>NUCLEOTIDE SEQUENCE</scope>
</reference>
<accession>A0A094ZIK7</accession>
<dbReference type="InterPro" id="IPR018472">
    <property type="entry name" value="Ribosomal_mL64"/>
</dbReference>
<evidence type="ECO:0000256" key="13">
    <source>
        <dbReference type="ARBA" id="ARBA00060144"/>
    </source>
</evidence>
<dbReference type="Gene3D" id="6.10.280.120">
    <property type="entry name" value="Growth arrest and DNA-damage-inducible proteins-interacting protein 1"/>
    <property type="match status" value="1"/>
</dbReference>
<keyword evidence="4" id="KW-0689">Ribosomal protein</keyword>
<dbReference type="Pfam" id="PF10147">
    <property type="entry name" value="CR6_interact"/>
    <property type="match status" value="1"/>
</dbReference>
<evidence type="ECO:0000256" key="5">
    <source>
        <dbReference type="ARBA" id="ARBA00023054"/>
    </source>
</evidence>
<dbReference type="InterPro" id="IPR043035">
    <property type="entry name" value="Ribosomal_mL64_sf"/>
</dbReference>
<keyword evidence="7" id="KW-0539">Nucleus</keyword>
<organism evidence="15">
    <name type="scientific">Schistosoma haematobium</name>
    <name type="common">Blood fluke</name>
    <dbReference type="NCBI Taxonomy" id="6185"/>
    <lineage>
        <taxon>Eukaryota</taxon>
        <taxon>Metazoa</taxon>
        <taxon>Spiralia</taxon>
        <taxon>Lophotrochozoa</taxon>
        <taxon>Platyhelminthes</taxon>
        <taxon>Trematoda</taxon>
        <taxon>Digenea</taxon>
        <taxon>Strigeidida</taxon>
        <taxon>Schistosomatoidea</taxon>
        <taxon>Schistosomatidae</taxon>
        <taxon>Schistosoma</taxon>
    </lineage>
</organism>
<dbReference type="AlphaFoldDB" id="A0A094ZIK7"/>
<dbReference type="CTD" id="24589659"/>
<evidence type="ECO:0000313" key="15">
    <source>
        <dbReference type="EMBL" id="KGB33767.1"/>
    </source>
</evidence>
<dbReference type="STRING" id="6185.A0A094ZIK7"/>
<comment type="subcellular location">
    <subcellularLocation>
        <location evidence="2">Mitochondrion</location>
    </subcellularLocation>
    <subcellularLocation>
        <location evidence="1">Nucleus</location>
    </subcellularLocation>
</comment>
<dbReference type="EMBL" id="AMPZ03000006">
    <property type="protein sequence ID" value="KAH9581822.1"/>
    <property type="molecule type" value="Genomic_DNA"/>
</dbReference>
<dbReference type="GO" id="GO:0005840">
    <property type="term" value="C:ribosome"/>
    <property type="evidence" value="ECO:0007669"/>
    <property type="project" value="UniProtKB-KW"/>
</dbReference>
<dbReference type="KEGG" id="shx:MS3_00008842"/>
<dbReference type="GO" id="GO:0005634">
    <property type="term" value="C:nucleus"/>
    <property type="evidence" value="ECO:0007669"/>
    <property type="project" value="UniProtKB-SubCell"/>
</dbReference>
<dbReference type="Proteomes" id="UP000471633">
    <property type="component" value="Unassembled WGS sequence"/>
</dbReference>
<dbReference type="PANTHER" id="PTHR31761">
    <property type="entry name" value="GROWTH ARREST AND DNA DAMAGE-INDUCIBLE PROTEINS-INTERACTING PROTEIN 1 GADD45GIP1"/>
    <property type="match status" value="1"/>
</dbReference>
<evidence type="ECO:0000256" key="12">
    <source>
        <dbReference type="ARBA" id="ARBA00035485"/>
    </source>
</evidence>
<evidence type="ECO:0000313" key="14">
    <source>
        <dbReference type="EMBL" id="KAH9581822.1"/>
    </source>
</evidence>
<reference evidence="15" key="1">
    <citation type="journal article" date="2012" name="Nat. Genet.">
        <title>Whole-genome sequence of Schistosoma haematobium.</title>
        <authorList>
            <person name="Young N.D."/>
            <person name="Jex A.R."/>
            <person name="Li B."/>
            <person name="Liu S."/>
            <person name="Yang L."/>
            <person name="Xiong Z."/>
            <person name="Li Y."/>
            <person name="Cantacessi C."/>
            <person name="Hall R.S."/>
            <person name="Xu X."/>
            <person name="Chen F."/>
            <person name="Wu X."/>
            <person name="Zerlotini A."/>
            <person name="Oliveira G."/>
            <person name="Hofmann A."/>
            <person name="Zhang G."/>
            <person name="Fang X."/>
            <person name="Kang Y."/>
            <person name="Campbell B.E."/>
            <person name="Loukas A."/>
            <person name="Ranganathan S."/>
            <person name="Rollinson D."/>
            <person name="Rinaldi G."/>
            <person name="Brindley P.J."/>
            <person name="Yang H."/>
            <person name="Wang J."/>
            <person name="Wang J."/>
            <person name="Gasser R.B."/>
        </authorList>
    </citation>
    <scope>NUCLEOTIDE SEQUENCE [LARGE SCALE GENOMIC DNA]</scope>
</reference>
<keyword evidence="8" id="KW-0687">Ribonucleoprotein</keyword>
<dbReference type="RefSeq" id="XP_012793533.1">
    <property type="nucleotide sequence ID" value="XM_012938079.3"/>
</dbReference>
<keyword evidence="6" id="KW-0496">Mitochondrion</keyword>
<name>A0A094ZIK7_SCHHA</name>
<evidence type="ECO:0000256" key="9">
    <source>
        <dbReference type="ARBA" id="ARBA00023306"/>
    </source>
</evidence>
<reference evidence="14" key="3">
    <citation type="submission" date="2021-06" db="EMBL/GenBank/DDBJ databases">
        <title>Chromosome-level genome assembly for S. haematobium.</title>
        <authorList>
            <person name="Stroehlein A.J."/>
        </authorList>
    </citation>
    <scope>NUCLEOTIDE SEQUENCE</scope>
</reference>
<keyword evidence="5" id="KW-0175">Coiled coil</keyword>
<evidence type="ECO:0000256" key="3">
    <source>
        <dbReference type="ARBA" id="ARBA00005421"/>
    </source>
</evidence>
<evidence type="ECO:0000313" key="16">
    <source>
        <dbReference type="Proteomes" id="UP000471633"/>
    </source>
</evidence>
<sequence length="243" mass="29904">MIHLFTHVNKQLIHHQKSIVIHQIRNKKYYRNWWIPFHLNDYQTITQSKLNSYDQWNEEWLHSNLPIELKYFDISHLPSHLNRRIKPTKEFFQLIYRKEKTEDYQRCLFGEYGLQCGINPALLFMNEHEIIYEKTKENLLENSILEIVHMNKEQENKTRLNNETLMLKIKKNLNKMPELLKKFHNQEEKQLSMNNIKKDKMKMFMEEARDRFGFYPSKKDPKFIKLIHESDEQNKLERKQKKK</sequence>
<evidence type="ECO:0000256" key="1">
    <source>
        <dbReference type="ARBA" id="ARBA00004123"/>
    </source>
</evidence>
<protein>
    <recommendedName>
        <fullName evidence="11">Large ribosomal subunit protein mL64</fullName>
    </recommendedName>
    <alternativeName>
        <fullName evidence="10">39S ribosomal protein L59, mitochondrial</fullName>
    </alternativeName>
    <alternativeName>
        <fullName evidence="12">Growth arrest and DNA damage-inducible proteins-interacting protein 1</fullName>
    </alternativeName>
</protein>
<dbReference type="GO" id="GO:0005739">
    <property type="term" value="C:mitochondrion"/>
    <property type="evidence" value="ECO:0007669"/>
    <property type="project" value="UniProtKB-SubCell"/>
</dbReference>
<evidence type="ECO:0000256" key="7">
    <source>
        <dbReference type="ARBA" id="ARBA00023242"/>
    </source>
</evidence>
<dbReference type="GeneID" id="24589659"/>
<evidence type="ECO:0000256" key="4">
    <source>
        <dbReference type="ARBA" id="ARBA00022980"/>
    </source>
</evidence>
<keyword evidence="9" id="KW-0131">Cell cycle</keyword>
<proteinExistence type="inferred from homology"/>
<evidence type="ECO:0000256" key="11">
    <source>
        <dbReference type="ARBA" id="ARBA00035184"/>
    </source>
</evidence>
<evidence type="ECO:0000256" key="6">
    <source>
        <dbReference type="ARBA" id="ARBA00023128"/>
    </source>
</evidence>
<comment type="similarity">
    <text evidence="3">Belongs to the mitochondrion-specific ribosomal protein mL64 family.</text>
</comment>
<evidence type="ECO:0000256" key="8">
    <source>
        <dbReference type="ARBA" id="ARBA00023274"/>
    </source>
</evidence>
<reference evidence="14" key="2">
    <citation type="journal article" date="2019" name="Gigascience">
        <title>High-quality Schistosoma haematobium genome achieved by single-molecule and long-range sequencing.</title>
        <authorList>
            <person name="Stroehlein A.J."/>
            <person name="Korhonen P.K."/>
            <person name="Chong T.M."/>
            <person name="Lim Y.L."/>
            <person name="Chan K.G."/>
            <person name="Webster B."/>
            <person name="Rollinson D."/>
            <person name="Brindley P.J."/>
            <person name="Gasser R.B."/>
            <person name="Young N.D."/>
        </authorList>
    </citation>
    <scope>NUCLEOTIDE SEQUENCE</scope>
</reference>
<comment type="function">
    <text evidence="13">Acts as a negative regulator of G1 to S cell cycle phase progression by inhibiting cyclin-dependent kinases. Inhibitory effects are additive with GADD45 proteins but also occur in the absence of GADD45 proteins. Acts as a repressor of the orphan nuclear receptor NR4A1 by inhibiting AB domain-mediated transcriptional activity. May be involved in the hormone-mediated regulation of NR4A1 transcriptional activity. May play a role in mitochondrial protein synthesis.</text>
</comment>
<evidence type="ECO:0000256" key="2">
    <source>
        <dbReference type="ARBA" id="ARBA00004173"/>
    </source>
</evidence>
<dbReference type="PANTHER" id="PTHR31761:SF1">
    <property type="entry name" value="LARGE RIBOSOMAL SUBUNIT PROTEIN ML64"/>
    <property type="match status" value="1"/>
</dbReference>